<evidence type="ECO:0000259" key="1">
    <source>
        <dbReference type="Pfam" id="PF00149"/>
    </source>
</evidence>
<dbReference type="EMBL" id="JBHSFV010000018">
    <property type="protein sequence ID" value="MFC4636340.1"/>
    <property type="molecule type" value="Genomic_DNA"/>
</dbReference>
<sequence length="216" mass="24567">METTEITVQNQTLILHPSGAIFWKQKSYLLIADVHFGKITHFRKHGSGVPQKAIQENIEKLENVCSYFNPNTIIFMGDLFHSHLNTEWILFKKWVESNVFKIQLVTGNHDIIAPLLYEELGVQIFEERCIDTILLTHHPEIRNGFFNIAGHIHPGVQLVGTGKQSLKVPCFFMKPNQLIQPAFGTFTGNYILMPTPKDRVFAVADDQVIEIVLGLS</sequence>
<dbReference type="PANTHER" id="PTHR39323:SF1">
    <property type="entry name" value="BLR1149 PROTEIN"/>
    <property type="match status" value="1"/>
</dbReference>
<dbReference type="Proteomes" id="UP001596043">
    <property type="component" value="Unassembled WGS sequence"/>
</dbReference>
<evidence type="ECO:0000313" key="2">
    <source>
        <dbReference type="EMBL" id="MFC4636340.1"/>
    </source>
</evidence>
<dbReference type="InterPro" id="IPR029052">
    <property type="entry name" value="Metallo-depent_PP-like"/>
</dbReference>
<name>A0ABV9I3R3_9FLAO</name>
<keyword evidence="2" id="KW-0540">Nuclease</keyword>
<comment type="caution">
    <text evidence="2">The sequence shown here is derived from an EMBL/GenBank/DDBJ whole genome shotgun (WGS) entry which is preliminary data.</text>
</comment>
<dbReference type="Pfam" id="PF00149">
    <property type="entry name" value="Metallophos"/>
    <property type="match status" value="1"/>
</dbReference>
<feature type="domain" description="Calcineurin-like phosphoesterase" evidence="1">
    <location>
        <begin position="29"/>
        <end position="125"/>
    </location>
</feature>
<reference evidence="3" key="1">
    <citation type="journal article" date="2019" name="Int. J. Syst. Evol. Microbiol.">
        <title>The Global Catalogue of Microorganisms (GCM) 10K type strain sequencing project: providing services to taxonomists for standard genome sequencing and annotation.</title>
        <authorList>
            <consortium name="The Broad Institute Genomics Platform"/>
            <consortium name="The Broad Institute Genome Sequencing Center for Infectious Disease"/>
            <person name="Wu L."/>
            <person name="Ma J."/>
        </authorList>
    </citation>
    <scope>NUCLEOTIDE SEQUENCE [LARGE SCALE GENOMIC DNA]</scope>
    <source>
        <strain evidence="3">YJ-61-S</strain>
    </source>
</reference>
<gene>
    <name evidence="2" type="primary">pdeM</name>
    <name evidence="2" type="ORF">ACFO3O_20710</name>
</gene>
<protein>
    <submittedName>
        <fullName evidence="2">Ligase-associated DNA damage response endonuclease PdeM</fullName>
        <ecNumber evidence="2">3.1.-.-</ecNumber>
    </submittedName>
</protein>
<dbReference type="GO" id="GO:0004519">
    <property type="term" value="F:endonuclease activity"/>
    <property type="evidence" value="ECO:0007669"/>
    <property type="project" value="UniProtKB-KW"/>
</dbReference>
<organism evidence="2 3">
    <name type="scientific">Dokdonia ponticola</name>
    <dbReference type="NCBI Taxonomy" id="2041041"/>
    <lineage>
        <taxon>Bacteria</taxon>
        <taxon>Pseudomonadati</taxon>
        <taxon>Bacteroidota</taxon>
        <taxon>Flavobacteriia</taxon>
        <taxon>Flavobacteriales</taxon>
        <taxon>Flavobacteriaceae</taxon>
        <taxon>Dokdonia</taxon>
    </lineage>
</organism>
<dbReference type="Gene3D" id="3.60.21.10">
    <property type="match status" value="1"/>
</dbReference>
<dbReference type="NCBIfam" id="TIGR04123">
    <property type="entry name" value="P_estr_lig_assc"/>
    <property type="match status" value="1"/>
</dbReference>
<dbReference type="InterPro" id="IPR024173">
    <property type="entry name" value="Pesterase_MJ0037-like"/>
</dbReference>
<dbReference type="InterPro" id="IPR004843">
    <property type="entry name" value="Calcineurin-like_PHP"/>
</dbReference>
<evidence type="ECO:0000313" key="3">
    <source>
        <dbReference type="Proteomes" id="UP001596043"/>
    </source>
</evidence>
<keyword evidence="2" id="KW-0436">Ligase</keyword>
<dbReference type="PANTHER" id="PTHR39323">
    <property type="entry name" value="BLR1149 PROTEIN"/>
    <property type="match status" value="1"/>
</dbReference>
<dbReference type="SUPFAM" id="SSF56300">
    <property type="entry name" value="Metallo-dependent phosphatases"/>
    <property type="match status" value="1"/>
</dbReference>
<dbReference type="EC" id="3.1.-.-" evidence="2"/>
<dbReference type="InterPro" id="IPR026336">
    <property type="entry name" value="PdeM-like"/>
</dbReference>
<keyword evidence="2" id="KW-0378">Hydrolase</keyword>
<accession>A0ABV9I3R3</accession>
<dbReference type="GO" id="GO:0016787">
    <property type="term" value="F:hydrolase activity"/>
    <property type="evidence" value="ECO:0007669"/>
    <property type="project" value="UniProtKB-KW"/>
</dbReference>
<keyword evidence="2" id="KW-0255">Endonuclease</keyword>
<proteinExistence type="predicted"/>
<dbReference type="RefSeq" id="WP_379982440.1">
    <property type="nucleotide sequence ID" value="NZ_JBHSFV010000018.1"/>
</dbReference>
<keyword evidence="3" id="KW-1185">Reference proteome</keyword>
<dbReference type="PIRSF" id="PIRSF000887">
    <property type="entry name" value="Pesterase_MJ0037"/>
    <property type="match status" value="1"/>
</dbReference>
<dbReference type="GO" id="GO:0016874">
    <property type="term" value="F:ligase activity"/>
    <property type="evidence" value="ECO:0007669"/>
    <property type="project" value="UniProtKB-KW"/>
</dbReference>